<keyword evidence="2 7" id="KW-0028">Amino-acid biosynthesis</keyword>
<dbReference type="GO" id="GO:0008652">
    <property type="term" value="P:amino acid biosynthetic process"/>
    <property type="evidence" value="ECO:0007669"/>
    <property type="project" value="UniProtKB-KW"/>
</dbReference>
<comment type="subunit">
    <text evidence="7">Homodimer.</text>
</comment>
<gene>
    <name evidence="10" type="primary">ydiB</name>
    <name evidence="7" type="synonym">aroE</name>
    <name evidence="10" type="ORF">O970_05300</name>
</gene>
<keyword evidence="4 7" id="KW-0560">Oxidoreductase</keyword>
<feature type="domain" description="Shikimate dehydrogenase substrate binding N-terminal" evidence="8">
    <location>
        <begin position="14"/>
        <end position="96"/>
    </location>
</feature>
<dbReference type="SUPFAM" id="SSF53223">
    <property type="entry name" value="Aminoacid dehydrogenase-like, N-terminal domain"/>
    <property type="match status" value="1"/>
</dbReference>
<dbReference type="PANTHER" id="PTHR21089">
    <property type="entry name" value="SHIKIMATE DEHYDROGENASE"/>
    <property type="match status" value="1"/>
</dbReference>
<keyword evidence="11" id="KW-1185">Reference proteome</keyword>
<comment type="function">
    <text evidence="7">Involved in the biosynthesis of the chorismate, which leads to the biosynthesis of aromatic amino acids. Catalyzes the reversible NADPH linked reduction of 3-dehydroshikimate (DHSA) to yield shikimate (SA).</text>
</comment>
<sequence>MKDNIDAHTLLIGLLAYPIRHSLAPTIQNRLYAKLNIPYVYLAFEVKADALPAAIQGIRALGMRGAAVSMPNKQLVCQYLDVLTPAVELSGACNTIANDGGILTGYNTDGSGYMQSLKAAGIDVIGKKMTLIGAGGAASAIAAQAALDGVKEIALFNPNDDFYPKAESLAKRINQNTNCNINVFDLADNKALRAHIADSYLLAHATGIGMKPDEKQSVITDASLFHPDLIVTDCIYVPNKTTLLALAESQGCYIINGISMMLWQGAQQIKIWTGQDIPITYLQQDLNSDH</sequence>
<dbReference type="InterPro" id="IPR046346">
    <property type="entry name" value="Aminoacid_DH-like_N_sf"/>
</dbReference>
<feature type="active site" description="Proton acceptor" evidence="7">
    <location>
        <position position="73"/>
    </location>
</feature>
<accession>A0AB94ICE1</accession>
<dbReference type="Gene3D" id="3.40.50.10860">
    <property type="entry name" value="Leucine Dehydrogenase, chain A, domain 1"/>
    <property type="match status" value="1"/>
</dbReference>
<comment type="caution">
    <text evidence="7">Lacks conserved residue(s) required for the propagation of feature annotation.</text>
</comment>
<dbReference type="InterPro" id="IPR013708">
    <property type="entry name" value="Shikimate_DH-bd_N"/>
</dbReference>
<evidence type="ECO:0000256" key="6">
    <source>
        <dbReference type="ARBA" id="ARBA00060613"/>
    </source>
</evidence>
<dbReference type="Proteomes" id="UP000506160">
    <property type="component" value="Unassembled WGS sequence"/>
</dbReference>
<dbReference type="GO" id="GO:0019632">
    <property type="term" value="P:shikimate metabolic process"/>
    <property type="evidence" value="ECO:0007669"/>
    <property type="project" value="TreeGrafter"/>
</dbReference>
<comment type="caution">
    <text evidence="10">The sequence shown here is derived from an EMBL/GenBank/DDBJ whole genome shotgun (WGS) entry which is preliminary data.</text>
</comment>
<feature type="domain" description="SDH C-terminal" evidence="9">
    <location>
        <begin position="257"/>
        <end position="280"/>
    </location>
</feature>
<dbReference type="RefSeq" id="WP_024496103.1">
    <property type="nucleotide sequence ID" value="NZ_AWGA01000055.1"/>
</dbReference>
<dbReference type="Pfam" id="PF08501">
    <property type="entry name" value="Shikimate_dh_N"/>
    <property type="match status" value="1"/>
</dbReference>
<keyword evidence="3 7" id="KW-0521">NADP</keyword>
<dbReference type="GO" id="GO:0009073">
    <property type="term" value="P:aromatic amino acid family biosynthetic process"/>
    <property type="evidence" value="ECO:0007669"/>
    <property type="project" value="UniProtKB-KW"/>
</dbReference>
<dbReference type="EMBL" id="AWGA01000055">
    <property type="protein sequence ID" value="TEA27084.1"/>
    <property type="molecule type" value="Genomic_DNA"/>
</dbReference>
<feature type="binding site" evidence="7">
    <location>
        <begin position="133"/>
        <end position="137"/>
    </location>
    <ligand>
        <name>NADP(+)</name>
        <dbReference type="ChEBI" id="CHEBI:58349"/>
    </ligand>
</feature>
<evidence type="ECO:0000256" key="7">
    <source>
        <dbReference type="HAMAP-Rule" id="MF_00222"/>
    </source>
</evidence>
<feature type="binding site" evidence="7">
    <location>
        <position position="69"/>
    </location>
    <ligand>
        <name>shikimate</name>
        <dbReference type="ChEBI" id="CHEBI:36208"/>
    </ligand>
</feature>
<feature type="binding site" evidence="7">
    <location>
        <position position="236"/>
    </location>
    <ligand>
        <name>shikimate</name>
        <dbReference type="ChEBI" id="CHEBI:36208"/>
    </ligand>
</feature>
<evidence type="ECO:0000256" key="1">
    <source>
        <dbReference type="ARBA" id="ARBA00004871"/>
    </source>
</evidence>
<comment type="pathway">
    <text evidence="6">Aromatic compound metabolism; 3,4-dihydroxybenzoate biosynthesis; 3-dehydroquinate from D-quinate (NAD(+) route).</text>
</comment>
<feature type="binding site" evidence="7">
    <location>
        <position position="257"/>
    </location>
    <ligand>
        <name>NADP(+)</name>
        <dbReference type="ChEBI" id="CHEBI:58349"/>
    </ligand>
</feature>
<feature type="binding site" evidence="7">
    <location>
        <position position="264"/>
    </location>
    <ligand>
        <name>shikimate</name>
        <dbReference type="ChEBI" id="CHEBI:36208"/>
    </ligand>
</feature>
<dbReference type="CDD" id="cd01065">
    <property type="entry name" value="NAD_bind_Shikimate_DH"/>
    <property type="match status" value="1"/>
</dbReference>
<comment type="similarity">
    <text evidence="7">Belongs to the shikimate dehydrogenase family.</text>
</comment>
<name>A0AB94ICE1_9GAMM</name>
<comment type="catalytic activity">
    <reaction evidence="7">
        <text>shikimate + NADP(+) = 3-dehydroshikimate + NADPH + H(+)</text>
        <dbReference type="Rhea" id="RHEA:17737"/>
        <dbReference type="ChEBI" id="CHEBI:15378"/>
        <dbReference type="ChEBI" id="CHEBI:16630"/>
        <dbReference type="ChEBI" id="CHEBI:36208"/>
        <dbReference type="ChEBI" id="CHEBI:57783"/>
        <dbReference type="ChEBI" id="CHEBI:58349"/>
        <dbReference type="EC" id="1.1.1.25"/>
    </reaction>
</comment>
<dbReference type="FunFam" id="3.40.50.720:FF:000086">
    <property type="entry name" value="Quinate/shikimate dehydrogenase"/>
    <property type="match status" value="1"/>
</dbReference>
<proteinExistence type="inferred from homology"/>
<feature type="binding site" evidence="7">
    <location>
        <position position="234"/>
    </location>
    <ligand>
        <name>NADP(+)</name>
        <dbReference type="ChEBI" id="CHEBI:58349"/>
    </ligand>
</feature>
<feature type="binding site" evidence="7">
    <location>
        <position position="109"/>
    </location>
    <ligand>
        <name>shikimate</name>
        <dbReference type="ChEBI" id="CHEBI:36208"/>
    </ligand>
</feature>
<dbReference type="AlphaFoldDB" id="A0AB94ICE1"/>
<dbReference type="InterPro" id="IPR041121">
    <property type="entry name" value="SDH_C"/>
</dbReference>
<dbReference type="PANTHER" id="PTHR21089:SF1">
    <property type="entry name" value="BIFUNCTIONAL 3-DEHYDROQUINATE DEHYDRATASE_SHIKIMATE DEHYDROGENASE, CHLOROPLASTIC"/>
    <property type="match status" value="1"/>
</dbReference>
<protein>
    <recommendedName>
        <fullName evidence="7">Shikimate dehydrogenase (NADP(+))</fullName>
        <shortName evidence="7">SDH</shortName>
        <ecNumber evidence="7">1.1.1.25</ecNumber>
    </recommendedName>
</protein>
<feature type="binding site" evidence="7">
    <location>
        <position position="94"/>
    </location>
    <ligand>
        <name>shikimate</name>
        <dbReference type="ChEBI" id="CHEBI:36208"/>
    </ligand>
</feature>
<reference evidence="10 11" key="1">
    <citation type="journal article" date="2014" name="Appl. Environ. Microbiol.">
        <title>Genomic features of a bumble bee symbiont reflect its host environment.</title>
        <authorList>
            <person name="Martinson V.G."/>
            <person name="Magoc T."/>
            <person name="Koch H."/>
            <person name="Salzberg S.L."/>
            <person name="Moran N.A."/>
        </authorList>
    </citation>
    <scope>NUCLEOTIDE SEQUENCE [LARGE SCALE GENOMIC DNA]</scope>
    <source>
        <strain evidence="10 11">Bimp</strain>
    </source>
</reference>
<evidence type="ECO:0000313" key="11">
    <source>
        <dbReference type="Proteomes" id="UP000506160"/>
    </source>
</evidence>
<dbReference type="GO" id="GO:0004764">
    <property type="term" value="F:shikimate 3-dehydrogenase (NADP+) activity"/>
    <property type="evidence" value="ECO:0007669"/>
    <property type="project" value="UniProtKB-UniRule"/>
</dbReference>
<evidence type="ECO:0000259" key="8">
    <source>
        <dbReference type="Pfam" id="PF08501"/>
    </source>
</evidence>
<evidence type="ECO:0000256" key="4">
    <source>
        <dbReference type="ARBA" id="ARBA00023002"/>
    </source>
</evidence>
<evidence type="ECO:0000256" key="3">
    <source>
        <dbReference type="ARBA" id="ARBA00022857"/>
    </source>
</evidence>
<dbReference type="NCBIfam" id="NF009390">
    <property type="entry name" value="PRK12749.1"/>
    <property type="match status" value="1"/>
</dbReference>
<dbReference type="GO" id="GO:0009423">
    <property type="term" value="P:chorismate biosynthetic process"/>
    <property type="evidence" value="ECO:0007669"/>
    <property type="project" value="UniProtKB-UniRule"/>
</dbReference>
<dbReference type="Pfam" id="PF18317">
    <property type="entry name" value="SDH_C"/>
    <property type="match status" value="1"/>
</dbReference>
<keyword evidence="5 7" id="KW-0057">Aromatic amino acid biosynthesis</keyword>
<dbReference type="Gene3D" id="3.40.50.720">
    <property type="entry name" value="NAD(P)-binding Rossmann-like Domain"/>
    <property type="match status" value="1"/>
</dbReference>
<dbReference type="InterPro" id="IPR036291">
    <property type="entry name" value="NAD(P)-bd_dom_sf"/>
</dbReference>
<evidence type="ECO:0000313" key="10">
    <source>
        <dbReference type="EMBL" id="TEA27084.1"/>
    </source>
</evidence>
<evidence type="ECO:0000256" key="5">
    <source>
        <dbReference type="ARBA" id="ARBA00023141"/>
    </source>
</evidence>
<dbReference type="HAMAP" id="MF_00222">
    <property type="entry name" value="Shikimate_DH_AroE"/>
    <property type="match status" value="1"/>
</dbReference>
<evidence type="ECO:0000259" key="9">
    <source>
        <dbReference type="Pfam" id="PF18317"/>
    </source>
</evidence>
<dbReference type="EC" id="1.1.1.25" evidence="7"/>
<dbReference type="SUPFAM" id="SSF51735">
    <property type="entry name" value="NAD(P)-binding Rossmann-fold domains"/>
    <property type="match status" value="1"/>
</dbReference>
<organism evidence="10 11">
    <name type="scientific">Candidatus Schmidhempelia bombi str. Bimp</name>
    <dbReference type="NCBI Taxonomy" id="1387197"/>
    <lineage>
        <taxon>Bacteria</taxon>
        <taxon>Pseudomonadati</taxon>
        <taxon>Pseudomonadota</taxon>
        <taxon>Gammaproteobacteria</taxon>
        <taxon>Orbales</taxon>
        <taxon>Orbaceae</taxon>
        <taxon>Candidatus Schmidhempelia</taxon>
    </lineage>
</organism>
<evidence type="ECO:0000256" key="2">
    <source>
        <dbReference type="ARBA" id="ARBA00022605"/>
    </source>
</evidence>
<comment type="pathway">
    <text evidence="1 7">Metabolic intermediate biosynthesis; chorismate biosynthesis; chorismate from D-erythrose 4-phosphate and phosphoenolpyruvate: step 4/7.</text>
</comment>
<dbReference type="InterPro" id="IPR022893">
    <property type="entry name" value="Shikimate_DH_fam"/>
</dbReference>